<accession>A0ACC1CDY4</accession>
<comment type="caution">
    <text evidence="1">The sequence shown here is derived from an EMBL/GenBank/DDBJ whole genome shotgun (WGS) entry which is preliminary data.</text>
</comment>
<reference evidence="1 2" key="1">
    <citation type="journal article" date="2021" name="Front. Genet.">
        <title>Chromosome-Level Genome Assembly Reveals Significant Gene Expansion in the Toll and IMD Signaling Pathways of Dendrolimus kikuchii.</title>
        <authorList>
            <person name="Zhou J."/>
            <person name="Wu P."/>
            <person name="Xiong Z."/>
            <person name="Liu N."/>
            <person name="Zhao N."/>
            <person name="Ji M."/>
            <person name="Qiu Y."/>
            <person name="Yang B."/>
        </authorList>
    </citation>
    <scope>NUCLEOTIDE SEQUENCE [LARGE SCALE GENOMIC DNA]</scope>
    <source>
        <strain evidence="1">Ann1</strain>
    </source>
</reference>
<protein>
    <submittedName>
        <fullName evidence="1">Uncharacterized protein</fullName>
    </submittedName>
</protein>
<name>A0ACC1CDY4_9NEOP</name>
<keyword evidence="2" id="KW-1185">Reference proteome</keyword>
<evidence type="ECO:0000313" key="1">
    <source>
        <dbReference type="EMBL" id="KAJ0169723.1"/>
    </source>
</evidence>
<gene>
    <name evidence="1" type="ORF">K1T71_014329</name>
</gene>
<proteinExistence type="predicted"/>
<sequence length="650" mass="75055">MEATINIAEHFARVERETENGEKSVTLSCCTCGKTFAEDADDSELVTHLYAAHADENGDVQQKRATPVLDDQIWQYYVKEADAGRASRCRECGKLVRHPNGVACLRQHLRAHEEAYQKYLRERLDTDPKDLQMILDMPPKLARWYRKGQLTKYFEYLDTKEDRARCNTCGGSYQFKSTVANLKAHLKKVHPDQYRELRLSEGAAVEDLDAEMDDVDTEKRPQRTIDLSEYFEKYEDEEDKSVTCILCKKSFSEESETTLVGHLFAEHSEQVEVRRSRNRSRPSADAIWDFFVVISCIEQTAKCNYCEERGSFANGNAELAIHLSRAHPDHFETYMERRLDMSQSDDEQSQRNRERAQRVRRRGKRSVLWEHFDAGDGRRALCRHCGHSISYKSTTGNLWLHLRASHPRQHALIDRDKRTTGVEEPKVKEKRVRRSTRSSEAPEAAVSEWSDAWQHFSRTTGGAARCALCRRTTPPTRERMHLHLRTHHEDVWARKTQDSNNADDTICLSPSQNSDTEDHLNGNDSFANNQEDHITNDNVYTEIVYLDEEEKANRKPVKAIKRRRETLPATVEREPEPHNQLSTFINYIHCLMKQLPDDVSSKTQMEIINVIMAAKLNSEAMMATTSHSAPERKYNININTDGTSMLTQME</sequence>
<dbReference type="Proteomes" id="UP000824533">
    <property type="component" value="Linkage Group LG29"/>
</dbReference>
<organism evidence="1 2">
    <name type="scientific">Dendrolimus kikuchii</name>
    <dbReference type="NCBI Taxonomy" id="765133"/>
    <lineage>
        <taxon>Eukaryota</taxon>
        <taxon>Metazoa</taxon>
        <taxon>Ecdysozoa</taxon>
        <taxon>Arthropoda</taxon>
        <taxon>Hexapoda</taxon>
        <taxon>Insecta</taxon>
        <taxon>Pterygota</taxon>
        <taxon>Neoptera</taxon>
        <taxon>Endopterygota</taxon>
        <taxon>Lepidoptera</taxon>
        <taxon>Glossata</taxon>
        <taxon>Ditrysia</taxon>
        <taxon>Bombycoidea</taxon>
        <taxon>Lasiocampidae</taxon>
        <taxon>Dendrolimus</taxon>
    </lineage>
</organism>
<evidence type="ECO:0000313" key="2">
    <source>
        <dbReference type="Proteomes" id="UP000824533"/>
    </source>
</evidence>
<dbReference type="EMBL" id="CM034415">
    <property type="protein sequence ID" value="KAJ0169723.1"/>
    <property type="molecule type" value="Genomic_DNA"/>
</dbReference>